<dbReference type="EMBL" id="SWBM01000001">
    <property type="protein sequence ID" value="TKC19224.1"/>
    <property type="molecule type" value="Genomic_DNA"/>
</dbReference>
<name>A0A4U1D9V8_9BACI</name>
<protein>
    <submittedName>
        <fullName evidence="2">Uncharacterized protein</fullName>
    </submittedName>
</protein>
<gene>
    <name evidence="2" type="ORF">FA727_06695</name>
</gene>
<evidence type="ECO:0000313" key="2">
    <source>
        <dbReference type="EMBL" id="TKC19224.1"/>
    </source>
</evidence>
<feature type="transmembrane region" description="Helical" evidence="1">
    <location>
        <begin position="100"/>
        <end position="117"/>
    </location>
</feature>
<feature type="transmembrane region" description="Helical" evidence="1">
    <location>
        <begin position="76"/>
        <end position="93"/>
    </location>
</feature>
<dbReference type="RefSeq" id="WP_136830136.1">
    <property type="nucleotide sequence ID" value="NZ_SWBM01000001.1"/>
</dbReference>
<feature type="transmembrane region" description="Helical" evidence="1">
    <location>
        <begin position="36"/>
        <end position="56"/>
    </location>
</feature>
<organism evidence="2 3">
    <name type="scientific">Robertmurraya kyonggiensis</name>
    <dbReference type="NCBI Taxonomy" id="1037680"/>
    <lineage>
        <taxon>Bacteria</taxon>
        <taxon>Bacillati</taxon>
        <taxon>Bacillota</taxon>
        <taxon>Bacilli</taxon>
        <taxon>Bacillales</taxon>
        <taxon>Bacillaceae</taxon>
        <taxon>Robertmurraya</taxon>
    </lineage>
</organism>
<dbReference type="Proteomes" id="UP000307756">
    <property type="component" value="Unassembled WGS sequence"/>
</dbReference>
<dbReference type="OrthoDB" id="2618234at2"/>
<keyword evidence="1" id="KW-1133">Transmembrane helix</keyword>
<evidence type="ECO:0000313" key="3">
    <source>
        <dbReference type="Proteomes" id="UP000307756"/>
    </source>
</evidence>
<keyword evidence="1" id="KW-0472">Membrane</keyword>
<feature type="transmembrane region" description="Helical" evidence="1">
    <location>
        <begin position="12"/>
        <end position="29"/>
    </location>
</feature>
<sequence>MMLWETYDKNEIYIIMMLLGAYLAVYIFPKKLPRPLMLLFLVWGFATSTVFDFTLGGGLFDYYKVNDSNKYELSDLLTYFLFATFSYFFVYFYKVLRIRNVWIIFYILGWTCIGLAMEKVSSLMGVTHYQSGYHIYYSIVVFLIVQTTTALYYELIKKKWTEPNHASHMD</sequence>
<reference evidence="2 3" key="1">
    <citation type="journal article" date="2011" name="J. Microbiol.">
        <title>Bacillus kyonggiensis sp. nov., isolated from soil of a lettuce field.</title>
        <authorList>
            <person name="Dong K."/>
            <person name="Lee S."/>
        </authorList>
    </citation>
    <scope>NUCLEOTIDE SEQUENCE [LARGE SCALE GENOMIC DNA]</scope>
    <source>
        <strain evidence="2 3">NB22</strain>
    </source>
</reference>
<evidence type="ECO:0000256" key="1">
    <source>
        <dbReference type="SAM" id="Phobius"/>
    </source>
</evidence>
<keyword evidence="1" id="KW-0812">Transmembrane</keyword>
<proteinExistence type="predicted"/>
<accession>A0A4U1D9V8</accession>
<feature type="transmembrane region" description="Helical" evidence="1">
    <location>
        <begin position="133"/>
        <end position="153"/>
    </location>
</feature>
<dbReference type="AlphaFoldDB" id="A0A4U1D9V8"/>
<keyword evidence="3" id="KW-1185">Reference proteome</keyword>
<comment type="caution">
    <text evidence="2">The sequence shown here is derived from an EMBL/GenBank/DDBJ whole genome shotgun (WGS) entry which is preliminary data.</text>
</comment>